<dbReference type="EMBL" id="VSSQ01042906">
    <property type="protein sequence ID" value="MPM96534.1"/>
    <property type="molecule type" value="Genomic_DNA"/>
</dbReference>
<dbReference type="AlphaFoldDB" id="A0A645E422"/>
<name>A0A645E422_9ZZZZ</name>
<accession>A0A645E422</accession>
<protein>
    <submittedName>
        <fullName evidence="1">Uncharacterized protein</fullName>
    </submittedName>
</protein>
<organism evidence="1">
    <name type="scientific">bioreactor metagenome</name>
    <dbReference type="NCBI Taxonomy" id="1076179"/>
    <lineage>
        <taxon>unclassified sequences</taxon>
        <taxon>metagenomes</taxon>
        <taxon>ecological metagenomes</taxon>
    </lineage>
</organism>
<gene>
    <name evidence="1" type="ORF">SDC9_143698</name>
</gene>
<proteinExistence type="predicted"/>
<evidence type="ECO:0000313" key="1">
    <source>
        <dbReference type="EMBL" id="MPM96534.1"/>
    </source>
</evidence>
<sequence length="59" mass="6755">MRQTNNGIALFLILQVSRHFIGSENRVVINNTLTFIGLYQSFQLRPQPKDPNLQSIAIQ</sequence>
<comment type="caution">
    <text evidence="1">The sequence shown here is derived from an EMBL/GenBank/DDBJ whole genome shotgun (WGS) entry which is preliminary data.</text>
</comment>
<reference evidence="1" key="1">
    <citation type="submission" date="2019-08" db="EMBL/GenBank/DDBJ databases">
        <authorList>
            <person name="Kucharzyk K."/>
            <person name="Murdoch R.W."/>
            <person name="Higgins S."/>
            <person name="Loffler F."/>
        </authorList>
    </citation>
    <scope>NUCLEOTIDE SEQUENCE</scope>
</reference>